<dbReference type="Proteomes" id="UP000824533">
    <property type="component" value="Linkage Group LG04"/>
</dbReference>
<evidence type="ECO:0000313" key="1">
    <source>
        <dbReference type="EMBL" id="KAJ0181517.1"/>
    </source>
</evidence>
<proteinExistence type="predicted"/>
<organism evidence="1 2">
    <name type="scientific">Dendrolimus kikuchii</name>
    <dbReference type="NCBI Taxonomy" id="765133"/>
    <lineage>
        <taxon>Eukaryota</taxon>
        <taxon>Metazoa</taxon>
        <taxon>Ecdysozoa</taxon>
        <taxon>Arthropoda</taxon>
        <taxon>Hexapoda</taxon>
        <taxon>Insecta</taxon>
        <taxon>Pterygota</taxon>
        <taxon>Neoptera</taxon>
        <taxon>Endopterygota</taxon>
        <taxon>Lepidoptera</taxon>
        <taxon>Glossata</taxon>
        <taxon>Ditrysia</taxon>
        <taxon>Bombycoidea</taxon>
        <taxon>Lasiocampidae</taxon>
        <taxon>Dendrolimus</taxon>
    </lineage>
</organism>
<sequence length="146" mass="16683">MHRTPVNKLWKACEVTKSEEQEIWRESGDSSTRYMELLSAKRKQKRAEAGYVTPPSDIISPGRTEVIKDRAKEAVRTSLTPTSPVTSRQHQDVRKKPLTLKFSPPQKKKITGVKLRVHTDEEVLSQSPEKSEPKVFEGLAEEETER</sequence>
<accession>A0ACC1DCB5</accession>
<gene>
    <name evidence="1" type="ORF">K1T71_002239</name>
</gene>
<evidence type="ECO:0000313" key="2">
    <source>
        <dbReference type="Proteomes" id="UP000824533"/>
    </source>
</evidence>
<protein>
    <submittedName>
        <fullName evidence="1">Uncharacterized protein</fullName>
    </submittedName>
</protein>
<comment type="caution">
    <text evidence="1">The sequence shown here is derived from an EMBL/GenBank/DDBJ whole genome shotgun (WGS) entry which is preliminary data.</text>
</comment>
<keyword evidence="2" id="KW-1185">Reference proteome</keyword>
<dbReference type="EMBL" id="CM034390">
    <property type="protein sequence ID" value="KAJ0181517.1"/>
    <property type="molecule type" value="Genomic_DNA"/>
</dbReference>
<name>A0ACC1DCB5_9NEOP</name>
<reference evidence="1 2" key="1">
    <citation type="journal article" date="2021" name="Front. Genet.">
        <title>Chromosome-Level Genome Assembly Reveals Significant Gene Expansion in the Toll and IMD Signaling Pathways of Dendrolimus kikuchii.</title>
        <authorList>
            <person name="Zhou J."/>
            <person name="Wu P."/>
            <person name="Xiong Z."/>
            <person name="Liu N."/>
            <person name="Zhao N."/>
            <person name="Ji M."/>
            <person name="Qiu Y."/>
            <person name="Yang B."/>
        </authorList>
    </citation>
    <scope>NUCLEOTIDE SEQUENCE [LARGE SCALE GENOMIC DNA]</scope>
    <source>
        <strain evidence="1">Ann1</strain>
    </source>
</reference>